<comment type="caution">
    <text evidence="1">The sequence shown here is derived from an EMBL/GenBank/DDBJ whole genome shotgun (WGS) entry which is preliminary data.</text>
</comment>
<dbReference type="Pfam" id="PF07788">
    <property type="entry name" value="PDDEXK_10"/>
    <property type="match status" value="1"/>
</dbReference>
<dbReference type="AlphaFoldDB" id="A0A6B1G2F5"/>
<proteinExistence type="predicted"/>
<dbReference type="InterPro" id="IPR024271">
    <property type="entry name" value="DUF3782"/>
</dbReference>
<evidence type="ECO:0000313" key="1">
    <source>
        <dbReference type="EMBL" id="MYH62241.1"/>
    </source>
</evidence>
<sequence>MTMTETTESMNAQPLTTEQLEQAKQYILNNLPQILEQSPEFVVFVEGVVAGKFPRRDEFARLLDQVEAHRRETQQFQRETSERFDKIDSRFDKIDERLGKMDVRFDKVDERFDKMDNRFDSLELTLARLGSRWGIHSEDLFRKTMKSVLEESFEATVEEKNIQGEQSDLVVMKNGDHILIEIAASVRRNILERLDRKKALYISEVGIVPARIILAVGTINSRSAQIIRDAGFEVVEPDDDFYGEE</sequence>
<dbReference type="Gene3D" id="3.90.20.10">
    <property type="match status" value="1"/>
</dbReference>
<dbReference type="PANTHER" id="PTHR34314">
    <property type="entry name" value="CRENARCHAEAL PROTEIN, PUTATIVE-RELATED"/>
    <property type="match status" value="1"/>
</dbReference>
<dbReference type="EMBL" id="VYDA01000395">
    <property type="protein sequence ID" value="MYH62241.1"/>
    <property type="molecule type" value="Genomic_DNA"/>
</dbReference>
<reference evidence="1" key="1">
    <citation type="submission" date="2019-09" db="EMBL/GenBank/DDBJ databases">
        <title>Characterisation of the sponge microbiome using genome-centric metagenomics.</title>
        <authorList>
            <person name="Engelberts J.P."/>
            <person name="Robbins S.J."/>
            <person name="De Goeij J.M."/>
            <person name="Aranda M."/>
            <person name="Bell S.C."/>
            <person name="Webster N.S."/>
        </authorList>
    </citation>
    <scope>NUCLEOTIDE SEQUENCE</scope>
    <source>
        <strain evidence="1">SB0675_bin_29</strain>
    </source>
</reference>
<dbReference type="Pfam" id="PF12644">
    <property type="entry name" value="DUF3782"/>
    <property type="match status" value="1"/>
</dbReference>
<organism evidence="1">
    <name type="scientific">Caldilineaceae bacterium SB0675_bin_29</name>
    <dbReference type="NCBI Taxonomy" id="2605266"/>
    <lineage>
        <taxon>Bacteria</taxon>
        <taxon>Bacillati</taxon>
        <taxon>Chloroflexota</taxon>
        <taxon>Caldilineae</taxon>
        <taxon>Caldilineales</taxon>
        <taxon>Caldilineaceae</taxon>
    </lineage>
</organism>
<dbReference type="InterPro" id="IPR012431">
    <property type="entry name" value="PDDEXK_10"/>
</dbReference>
<protein>
    <submittedName>
        <fullName evidence="1">DUF3782 domain-containing protein</fullName>
    </submittedName>
</protein>
<dbReference type="PANTHER" id="PTHR34314:SF6">
    <property type="entry name" value="DUF3782 DOMAIN-CONTAINING PROTEIN"/>
    <property type="match status" value="1"/>
</dbReference>
<name>A0A6B1G2F5_9CHLR</name>
<gene>
    <name evidence="1" type="ORF">F4148_10945</name>
</gene>
<accession>A0A6B1G2F5</accession>